<dbReference type="EMBL" id="KV440992">
    <property type="protein sequence ID" value="OAD69231.1"/>
    <property type="molecule type" value="Genomic_DNA"/>
</dbReference>
<dbReference type="VEuPathDB" id="FungiDB:PHYBLDRAFT_172484"/>
<keyword evidence="2" id="KW-1185">Reference proteome</keyword>
<evidence type="ECO:0000313" key="2">
    <source>
        <dbReference type="Proteomes" id="UP000077315"/>
    </source>
</evidence>
<proteinExistence type="predicted"/>
<dbReference type="Proteomes" id="UP000077315">
    <property type="component" value="Unassembled WGS sequence"/>
</dbReference>
<dbReference type="InParanoid" id="A0A162ZV83"/>
<gene>
    <name evidence="1" type="ORF">PHYBLDRAFT_172484</name>
</gene>
<protein>
    <submittedName>
        <fullName evidence="1">Uncharacterized protein</fullName>
    </submittedName>
</protein>
<dbReference type="GeneID" id="28997717"/>
<dbReference type="AlphaFoldDB" id="A0A162ZV83"/>
<accession>A0A162ZV83</accession>
<dbReference type="RefSeq" id="XP_018287271.1">
    <property type="nucleotide sequence ID" value="XM_018436811.1"/>
</dbReference>
<reference evidence="2" key="1">
    <citation type="submission" date="2015-06" db="EMBL/GenBank/DDBJ databases">
        <title>Expansion of signal transduction pathways in fungi by whole-genome duplication.</title>
        <authorList>
            <consortium name="DOE Joint Genome Institute"/>
            <person name="Corrochano L.M."/>
            <person name="Kuo A."/>
            <person name="Marcet-Houben M."/>
            <person name="Polaino S."/>
            <person name="Salamov A."/>
            <person name="Villalobos J.M."/>
            <person name="Alvarez M.I."/>
            <person name="Avalos J."/>
            <person name="Benito E.P."/>
            <person name="Benoit I."/>
            <person name="Burger G."/>
            <person name="Camino L.P."/>
            <person name="Canovas D."/>
            <person name="Cerda-Olmedo E."/>
            <person name="Cheng J.-F."/>
            <person name="Dominguez A."/>
            <person name="Elias M."/>
            <person name="Eslava A.P."/>
            <person name="Glaser F."/>
            <person name="Grimwood J."/>
            <person name="Gutierrez G."/>
            <person name="Heitman J."/>
            <person name="Henrissat B."/>
            <person name="Iturriaga E.A."/>
            <person name="Lang B.F."/>
            <person name="Lavin J.L."/>
            <person name="Lee S."/>
            <person name="Li W."/>
            <person name="Lindquist E."/>
            <person name="Lopez-Garcia S."/>
            <person name="Luque E.M."/>
            <person name="Marcos A.T."/>
            <person name="Martin J."/>
            <person name="McCluskey K."/>
            <person name="Medina H.R."/>
            <person name="Miralles-Duran A."/>
            <person name="Miyazaki A."/>
            <person name="Munoz-Torres E."/>
            <person name="Oguiza J.A."/>
            <person name="Ohm R."/>
            <person name="Olmedo M."/>
            <person name="Orejas M."/>
            <person name="Ortiz-Castellanos L."/>
            <person name="Pisabarro A.G."/>
            <person name="Rodriguez-Romero J."/>
            <person name="Ruiz-Herrera J."/>
            <person name="Ruiz-Vazquez R."/>
            <person name="Sanz C."/>
            <person name="Schackwitz W."/>
            <person name="Schmutz J."/>
            <person name="Shahriari M."/>
            <person name="Shelest E."/>
            <person name="Silva-Franco F."/>
            <person name="Soanes D."/>
            <person name="Syed K."/>
            <person name="Tagua V.G."/>
            <person name="Talbot N.J."/>
            <person name="Thon M."/>
            <person name="De vries R.P."/>
            <person name="Wiebenga A."/>
            <person name="Yadav J.S."/>
            <person name="Braun E.L."/>
            <person name="Baker S."/>
            <person name="Garre V."/>
            <person name="Horwitz B."/>
            <person name="Torres-Martinez S."/>
            <person name="Idnurm A."/>
            <person name="Herrera-Estrella A."/>
            <person name="Gabaldon T."/>
            <person name="Grigoriev I.V."/>
        </authorList>
    </citation>
    <scope>NUCLEOTIDE SEQUENCE [LARGE SCALE GENOMIC DNA]</scope>
    <source>
        <strain evidence="2">NRRL 1555(-)</strain>
    </source>
</reference>
<organism evidence="1 2">
    <name type="scientific">Phycomyces blakesleeanus (strain ATCC 8743b / DSM 1359 / FGSC 10004 / NBRC 33097 / NRRL 1555)</name>
    <dbReference type="NCBI Taxonomy" id="763407"/>
    <lineage>
        <taxon>Eukaryota</taxon>
        <taxon>Fungi</taxon>
        <taxon>Fungi incertae sedis</taxon>
        <taxon>Mucoromycota</taxon>
        <taxon>Mucoromycotina</taxon>
        <taxon>Mucoromycetes</taxon>
        <taxon>Mucorales</taxon>
        <taxon>Phycomycetaceae</taxon>
        <taxon>Phycomyces</taxon>
    </lineage>
</organism>
<name>A0A162ZV83_PHYB8</name>
<sequence>MEVVFLVTILLDHKIVSRFMALQRYKCKSTLKIPAFIEPYLTCPVLKAVLRAVKKNVCKFILPKEHKLTSINFIGNNPSATYVEVTEQVEKPFHYFKVSPRVVHSFIIDECFFKYYSLELKNLRHGPSFNIGHCLRILKNYTDTQRTPLNHLQYPPASSSSSTTSCFNEENKKDMFISEIQGLPLKILYHMYFLKSILSSESIGTQAIDLSKRGIQALDYVSFFTKPNGVQLLIV</sequence>
<evidence type="ECO:0000313" key="1">
    <source>
        <dbReference type="EMBL" id="OAD69231.1"/>
    </source>
</evidence>